<feature type="compositionally biased region" description="Polar residues" evidence="2">
    <location>
        <begin position="336"/>
        <end position="351"/>
    </location>
</feature>
<reference evidence="4" key="2">
    <citation type="submission" date="2010-04" db="EMBL/GenBank/DDBJ databases">
        <authorList>
            <person name="Buell R."/>
            <person name="Hamilton J."/>
            <person name="Hostetler J."/>
        </authorList>
    </citation>
    <scope>NUCLEOTIDE SEQUENCE [LARGE SCALE GENOMIC DNA]</scope>
    <source>
        <strain evidence="4">DAOM:BR144</strain>
    </source>
</reference>
<accession>K3X9C9</accession>
<feature type="compositionally biased region" description="Acidic residues" evidence="2">
    <location>
        <begin position="297"/>
        <end position="320"/>
    </location>
</feature>
<dbReference type="GO" id="GO:0032807">
    <property type="term" value="C:DNA ligase IV complex"/>
    <property type="evidence" value="ECO:0007669"/>
    <property type="project" value="TreeGrafter"/>
</dbReference>
<dbReference type="GO" id="GO:0006303">
    <property type="term" value="P:double-strand break repair via nonhomologous end joining"/>
    <property type="evidence" value="ECO:0007669"/>
    <property type="project" value="TreeGrafter"/>
</dbReference>
<dbReference type="Proteomes" id="UP000019132">
    <property type="component" value="Unassembled WGS sequence"/>
</dbReference>
<dbReference type="GO" id="GO:0010165">
    <property type="term" value="P:response to X-ray"/>
    <property type="evidence" value="ECO:0007669"/>
    <property type="project" value="TreeGrafter"/>
</dbReference>
<feature type="coiled-coil region" evidence="1">
    <location>
        <begin position="166"/>
        <end position="229"/>
    </location>
</feature>
<feature type="compositionally biased region" description="Basic residues" evidence="2">
    <location>
        <begin position="242"/>
        <end position="254"/>
    </location>
</feature>
<dbReference type="OMA" id="XESSKES"/>
<proteinExistence type="predicted"/>
<dbReference type="SUPFAM" id="SSF58022">
    <property type="entry name" value="XRCC4, C-terminal oligomerization domain"/>
    <property type="match status" value="1"/>
</dbReference>
<feature type="region of interest" description="Disordered" evidence="2">
    <location>
        <begin position="234"/>
        <end position="351"/>
    </location>
</feature>
<keyword evidence="4" id="KW-1185">Reference proteome</keyword>
<dbReference type="GO" id="GO:0006310">
    <property type="term" value="P:DNA recombination"/>
    <property type="evidence" value="ECO:0007669"/>
    <property type="project" value="InterPro"/>
</dbReference>
<dbReference type="InterPro" id="IPR010585">
    <property type="entry name" value="DNA_repair_prot_XRCC4"/>
</dbReference>
<dbReference type="EnsemblProtists" id="PYU1_T013828">
    <property type="protein sequence ID" value="PYU1_T013828"/>
    <property type="gene ID" value="PYU1_G013799"/>
</dbReference>
<dbReference type="HOGENOM" id="CLU_060455_0_0_1"/>
<dbReference type="GO" id="GO:0005958">
    <property type="term" value="C:DNA-dependent protein kinase-DNA ligase 4 complex"/>
    <property type="evidence" value="ECO:0007669"/>
    <property type="project" value="TreeGrafter"/>
</dbReference>
<dbReference type="Gene3D" id="1.20.5.370">
    <property type="match status" value="1"/>
</dbReference>
<dbReference type="VEuPathDB" id="FungiDB:PYU1_G013799"/>
<evidence type="ECO:0000313" key="3">
    <source>
        <dbReference type="EnsemblProtists" id="PYU1_T013828"/>
    </source>
</evidence>
<reference evidence="4" key="1">
    <citation type="journal article" date="2010" name="Genome Biol.">
        <title>Genome sequence of the necrotrophic plant pathogen Pythium ultimum reveals original pathogenicity mechanisms and effector repertoire.</title>
        <authorList>
            <person name="Levesque C.A."/>
            <person name="Brouwer H."/>
            <person name="Cano L."/>
            <person name="Hamilton J.P."/>
            <person name="Holt C."/>
            <person name="Huitema E."/>
            <person name="Raffaele S."/>
            <person name="Robideau G.P."/>
            <person name="Thines M."/>
            <person name="Win J."/>
            <person name="Zerillo M.M."/>
            <person name="Beakes G.W."/>
            <person name="Boore J.L."/>
            <person name="Busam D."/>
            <person name="Dumas B."/>
            <person name="Ferriera S."/>
            <person name="Fuerstenberg S.I."/>
            <person name="Gachon C.M."/>
            <person name="Gaulin E."/>
            <person name="Govers F."/>
            <person name="Grenville-Briggs L."/>
            <person name="Horner N."/>
            <person name="Hostetler J."/>
            <person name="Jiang R.H."/>
            <person name="Johnson J."/>
            <person name="Krajaejun T."/>
            <person name="Lin H."/>
            <person name="Meijer H.J."/>
            <person name="Moore B."/>
            <person name="Morris P."/>
            <person name="Phuntmart V."/>
            <person name="Puiu D."/>
            <person name="Shetty J."/>
            <person name="Stajich J.E."/>
            <person name="Tripathy S."/>
            <person name="Wawra S."/>
            <person name="van West P."/>
            <person name="Whitty B.R."/>
            <person name="Coutinho P.M."/>
            <person name="Henrissat B."/>
            <person name="Martin F."/>
            <person name="Thomas P.D."/>
            <person name="Tyler B.M."/>
            <person name="De Vries R.P."/>
            <person name="Kamoun S."/>
            <person name="Yandell M."/>
            <person name="Tisserat N."/>
            <person name="Buell C.R."/>
        </authorList>
    </citation>
    <scope>NUCLEOTIDE SEQUENCE</scope>
    <source>
        <strain evidence="4">DAOM:BR144</strain>
    </source>
</reference>
<reference evidence="3" key="3">
    <citation type="submission" date="2015-02" db="UniProtKB">
        <authorList>
            <consortium name="EnsemblProtists"/>
        </authorList>
    </citation>
    <scope>IDENTIFICATION</scope>
    <source>
        <strain evidence="3">DAOM BR144</strain>
    </source>
</reference>
<dbReference type="eggNOG" id="ENOG502SBGU">
    <property type="taxonomic scope" value="Eukaryota"/>
</dbReference>
<sequence length="457" mass="50422">MAAAPVVVQLRVEDADSAAADSLRVCVRCKQLAPFATSSNTNAKKKPRAPALQVDLIEGQALWSCELTEEHKPTVLDCSGAEYLRGLDAVFTHGNSTAQDSSGAPRAFVYKWSRKSGVLTLMETSDTGFAMKYTSIKFAPTDDRDAYWSAFTQEIVDMQAHAAQEIAQQRERIHELEMLLKAKDNALKTALEAKQRVEDQLFEGFCAVLNAKKDEIQRLQHELTVAQVHANDAESLVSAKPASKRKQKPKKPRQPRASTKAKGAKSKQKAKAKDDEDEHEDEDDENGEDNSASNSDDAADYDDGEESDLRDDSDEESDNEDAPRARRSRAKSEAANTYSQLPSTIRSSSQVCSANDVLSNLDTIMKQEVNANEDAMQYQNDTNGKKRPRPVTAPSTRRAQENKKRKALDDDVDVEETPKPEQQAAPPIVAAQLSPPKPSKPAKSIYSEEEDILDMLA</sequence>
<dbReference type="AlphaFoldDB" id="K3X9C9"/>
<feature type="compositionally biased region" description="Acidic residues" evidence="2">
    <location>
        <begin position="275"/>
        <end position="288"/>
    </location>
</feature>
<evidence type="ECO:0000256" key="1">
    <source>
        <dbReference type="SAM" id="Coils"/>
    </source>
</evidence>
<dbReference type="InParanoid" id="K3X9C9"/>
<keyword evidence="1" id="KW-0175">Coiled coil</keyword>
<evidence type="ECO:0000313" key="4">
    <source>
        <dbReference type="Proteomes" id="UP000019132"/>
    </source>
</evidence>
<dbReference type="PANTHER" id="PTHR28559">
    <property type="entry name" value="DNA REPAIR PROTEIN XRCC4"/>
    <property type="match status" value="1"/>
</dbReference>
<dbReference type="PANTHER" id="PTHR28559:SF1">
    <property type="entry name" value="DNA REPAIR PROTEIN XRCC4"/>
    <property type="match status" value="1"/>
</dbReference>
<dbReference type="InterPro" id="IPR014751">
    <property type="entry name" value="XRCC4-like_C"/>
</dbReference>
<evidence type="ECO:0008006" key="5">
    <source>
        <dbReference type="Google" id="ProtNLM"/>
    </source>
</evidence>
<dbReference type="EMBL" id="GL376614">
    <property type="status" value="NOT_ANNOTATED_CDS"/>
    <property type="molecule type" value="Genomic_DNA"/>
</dbReference>
<feature type="region of interest" description="Disordered" evidence="2">
    <location>
        <begin position="370"/>
        <end position="457"/>
    </location>
</feature>
<evidence type="ECO:0000256" key="2">
    <source>
        <dbReference type="SAM" id="MobiDB-lite"/>
    </source>
</evidence>
<organism evidence="3 4">
    <name type="scientific">Globisporangium ultimum (strain ATCC 200006 / CBS 805.95 / DAOM BR144)</name>
    <name type="common">Pythium ultimum</name>
    <dbReference type="NCBI Taxonomy" id="431595"/>
    <lineage>
        <taxon>Eukaryota</taxon>
        <taxon>Sar</taxon>
        <taxon>Stramenopiles</taxon>
        <taxon>Oomycota</taxon>
        <taxon>Peronosporomycetes</taxon>
        <taxon>Pythiales</taxon>
        <taxon>Pythiaceae</taxon>
        <taxon>Globisporangium</taxon>
    </lineage>
</organism>
<protein>
    <recommendedName>
        <fullName evidence="5">DNA repair protein XRCC4</fullName>
    </recommendedName>
</protein>
<name>K3X9C9_GLOUD</name>
<feature type="compositionally biased region" description="Acidic residues" evidence="2">
    <location>
        <begin position="447"/>
        <end position="457"/>
    </location>
</feature>
<dbReference type="GO" id="GO:0003677">
    <property type="term" value="F:DNA binding"/>
    <property type="evidence" value="ECO:0007669"/>
    <property type="project" value="InterPro"/>
</dbReference>